<proteinExistence type="predicted"/>
<dbReference type="AlphaFoldDB" id="A0A9P9WZX4"/>
<dbReference type="EMBL" id="SDAQ01000251">
    <property type="protein sequence ID" value="KAI3528645.1"/>
    <property type="molecule type" value="Genomic_DNA"/>
</dbReference>
<keyword evidence="2" id="KW-1185">Reference proteome</keyword>
<protein>
    <submittedName>
        <fullName evidence="1">Uncharacterized protein</fullName>
    </submittedName>
</protein>
<sequence length="117" mass="13237">MTKCKSLNNTISAVPIKRRKLAPTRRKPVDKSAQNQYVKVGTLRGDPSQVIYGCINASKKVWYGTEARSLLEGVKRVKHNDVVYRSMFQGLSRRKVTSKVLEKAERANMRHFSTGEG</sequence>
<name>A0A9P9WZX4_9PEZI</name>
<dbReference type="Proteomes" id="UP001056436">
    <property type="component" value="Unassembled WGS sequence"/>
</dbReference>
<reference evidence="1" key="1">
    <citation type="submission" date="2019-01" db="EMBL/GenBank/DDBJ databases">
        <title>Colletotrichum abscissum LGMF1257.</title>
        <authorList>
            <person name="Baroncelli R."/>
        </authorList>
    </citation>
    <scope>NUCLEOTIDE SEQUENCE</scope>
    <source>
        <strain evidence="1">Ca142</strain>
    </source>
</reference>
<evidence type="ECO:0000313" key="1">
    <source>
        <dbReference type="EMBL" id="KAI3528645.1"/>
    </source>
</evidence>
<evidence type="ECO:0000313" key="2">
    <source>
        <dbReference type="Proteomes" id="UP001056436"/>
    </source>
</evidence>
<organism evidence="1 2">
    <name type="scientific">Colletotrichum abscissum</name>
    <dbReference type="NCBI Taxonomy" id="1671311"/>
    <lineage>
        <taxon>Eukaryota</taxon>
        <taxon>Fungi</taxon>
        <taxon>Dikarya</taxon>
        <taxon>Ascomycota</taxon>
        <taxon>Pezizomycotina</taxon>
        <taxon>Sordariomycetes</taxon>
        <taxon>Hypocreomycetidae</taxon>
        <taxon>Glomerellales</taxon>
        <taxon>Glomerellaceae</taxon>
        <taxon>Colletotrichum</taxon>
        <taxon>Colletotrichum acutatum species complex</taxon>
    </lineage>
</organism>
<accession>A0A9P9WZX4</accession>
<comment type="caution">
    <text evidence="1">The sequence shown here is derived from an EMBL/GenBank/DDBJ whole genome shotgun (WGS) entry which is preliminary data.</text>
</comment>
<gene>
    <name evidence="1" type="ORF">CABS02_15052</name>
</gene>